<name>A0AAW1TEZ4_9CHLO</name>
<dbReference type="Pfam" id="PF11705">
    <property type="entry name" value="RNA_pol_3_Rpc31"/>
    <property type="match status" value="1"/>
</dbReference>
<feature type="region of interest" description="Disordered" evidence="5">
    <location>
        <begin position="1"/>
        <end position="45"/>
    </location>
</feature>
<evidence type="ECO:0000256" key="2">
    <source>
        <dbReference type="ARBA" id="ARBA00008352"/>
    </source>
</evidence>
<feature type="region of interest" description="Disordered" evidence="5">
    <location>
        <begin position="98"/>
        <end position="247"/>
    </location>
</feature>
<feature type="compositionally biased region" description="Acidic residues" evidence="5">
    <location>
        <begin position="204"/>
        <end position="247"/>
    </location>
</feature>
<comment type="similarity">
    <text evidence="2 4">Belongs to the eukaryotic RPC7 RNA polymerase subunit family.</text>
</comment>
<accession>A0AAW1TEZ4</accession>
<evidence type="ECO:0000256" key="4">
    <source>
        <dbReference type="PIRNR" id="PIRNR000777"/>
    </source>
</evidence>
<evidence type="ECO:0000313" key="6">
    <source>
        <dbReference type="EMBL" id="KAK9867152.1"/>
    </source>
</evidence>
<evidence type="ECO:0000256" key="5">
    <source>
        <dbReference type="SAM" id="MobiDB-lite"/>
    </source>
</evidence>
<comment type="caution">
    <text evidence="6">The sequence shown here is derived from an EMBL/GenBank/DDBJ whole genome shotgun (WGS) entry which is preliminary data.</text>
</comment>
<comment type="subunit">
    <text evidence="4">Component of the RNA polymerase III (Pol III) complex.</text>
</comment>
<organism evidence="6 7">
    <name type="scientific">Apatococcus fuscideae</name>
    <dbReference type="NCBI Taxonomy" id="2026836"/>
    <lineage>
        <taxon>Eukaryota</taxon>
        <taxon>Viridiplantae</taxon>
        <taxon>Chlorophyta</taxon>
        <taxon>core chlorophytes</taxon>
        <taxon>Trebouxiophyceae</taxon>
        <taxon>Chlorellales</taxon>
        <taxon>Chlorellaceae</taxon>
        <taxon>Apatococcus</taxon>
    </lineage>
</organism>
<dbReference type="EMBL" id="JALJOV010000106">
    <property type="protein sequence ID" value="KAK9867152.1"/>
    <property type="molecule type" value="Genomic_DNA"/>
</dbReference>
<evidence type="ECO:0000256" key="1">
    <source>
        <dbReference type="ARBA" id="ARBA00004123"/>
    </source>
</evidence>
<comment type="subcellular location">
    <subcellularLocation>
        <location evidence="1 4">Nucleus</location>
    </subcellularLocation>
</comment>
<dbReference type="GO" id="GO:0006383">
    <property type="term" value="P:transcription by RNA polymerase III"/>
    <property type="evidence" value="ECO:0007669"/>
    <property type="project" value="UniProtKB-UniRule"/>
</dbReference>
<dbReference type="GO" id="GO:0005666">
    <property type="term" value="C:RNA polymerase III complex"/>
    <property type="evidence" value="ECO:0007669"/>
    <property type="project" value="UniProtKB-UniRule"/>
</dbReference>
<keyword evidence="3 4" id="KW-0539">Nucleus</keyword>
<sequence>MAGRGRGGFRGRGRGGPGFPLAKDDEGNVLSTQIEGPPPLYPELVELPDRPAITSRDERLLRKHRALASFYKKSPYYLKRNSDSGPGTGGVTAEIDRLSGISKKRREGPSLQLSDVMTLHPKYFPPELYNGKQRRTGGSSAKQQQFWASQQADKGKDDQDMNERLAKLEKQETAASKTDKDGKAPGGGEKGEDEDNEEKRAALEDEVFEEDDEDGYGHDDDDYLQGQDYDDDEGYDVDEGGGDDAFY</sequence>
<proteinExistence type="inferred from homology"/>
<feature type="compositionally biased region" description="Basic and acidic residues" evidence="5">
    <location>
        <begin position="153"/>
        <end position="183"/>
    </location>
</feature>
<dbReference type="PANTHER" id="PTHR15367">
    <property type="entry name" value="DNA-DIRECTED RNA POLYMERASE III"/>
    <property type="match status" value="1"/>
</dbReference>
<keyword evidence="7" id="KW-1185">Reference proteome</keyword>
<gene>
    <name evidence="6" type="ORF">WJX84_010680</name>
</gene>
<dbReference type="AlphaFoldDB" id="A0AAW1TEZ4"/>
<evidence type="ECO:0000256" key="3">
    <source>
        <dbReference type="ARBA" id="ARBA00023242"/>
    </source>
</evidence>
<dbReference type="InterPro" id="IPR024661">
    <property type="entry name" value="RNA_pol_III_Rpc31"/>
</dbReference>
<dbReference type="Proteomes" id="UP001485043">
    <property type="component" value="Unassembled WGS sequence"/>
</dbReference>
<reference evidence="6 7" key="1">
    <citation type="journal article" date="2024" name="Nat. Commun.">
        <title>Phylogenomics reveals the evolutionary origins of lichenization in chlorophyte algae.</title>
        <authorList>
            <person name="Puginier C."/>
            <person name="Libourel C."/>
            <person name="Otte J."/>
            <person name="Skaloud P."/>
            <person name="Haon M."/>
            <person name="Grisel S."/>
            <person name="Petersen M."/>
            <person name="Berrin J.G."/>
            <person name="Delaux P.M."/>
            <person name="Dal Grande F."/>
            <person name="Keller J."/>
        </authorList>
    </citation>
    <scope>NUCLEOTIDE SEQUENCE [LARGE SCALE GENOMIC DNA]</scope>
    <source>
        <strain evidence="6 7">SAG 2523</strain>
    </source>
</reference>
<comment type="function">
    <text evidence="4">DNA-dependent RNA polymerase catalyzes the transcription of DNA into RNA using the four ribonucleoside triphosphates as substrates. Specific peripheric component of RNA polymerase III which synthesizes small RNAs, such as 5S rRNA and tRNAs.</text>
</comment>
<protein>
    <recommendedName>
        <fullName evidence="4">DNA-directed RNA polymerase III subunit</fullName>
    </recommendedName>
</protein>
<dbReference type="PIRSF" id="PIRSF000777">
    <property type="entry name" value="RNA_polIII_C31"/>
    <property type="match status" value="1"/>
</dbReference>
<evidence type="ECO:0000313" key="7">
    <source>
        <dbReference type="Proteomes" id="UP001485043"/>
    </source>
</evidence>
<dbReference type="PANTHER" id="PTHR15367:SF2">
    <property type="entry name" value="DNA-DIRECTED RNA POLYMERASE III SUBUNIT"/>
    <property type="match status" value="1"/>
</dbReference>
<feature type="compositionally biased region" description="Polar residues" evidence="5">
    <location>
        <begin position="136"/>
        <end position="152"/>
    </location>
</feature>